<comment type="similarity">
    <text evidence="1">Belongs to the AB hydrolase superfamily.</text>
</comment>
<comment type="caution">
    <text evidence="3">The sequence shown here is derived from an EMBL/GenBank/DDBJ whole genome shotgun (WGS) entry which is preliminary data.</text>
</comment>
<dbReference type="SUPFAM" id="SSF53474">
    <property type="entry name" value="alpha/beta-Hydrolases"/>
    <property type="match status" value="1"/>
</dbReference>
<dbReference type="Gene3D" id="3.40.50.1820">
    <property type="entry name" value="alpha/beta hydrolase"/>
    <property type="match status" value="1"/>
</dbReference>
<keyword evidence="4" id="KW-1185">Reference proteome</keyword>
<dbReference type="PANTHER" id="PTHR22946">
    <property type="entry name" value="DIENELACTONE HYDROLASE DOMAIN-CONTAINING PROTEIN-RELATED"/>
    <property type="match status" value="1"/>
</dbReference>
<evidence type="ECO:0000313" key="4">
    <source>
        <dbReference type="Proteomes" id="UP000236520"/>
    </source>
</evidence>
<dbReference type="PANTHER" id="PTHR22946:SF12">
    <property type="entry name" value="CONIDIAL PIGMENT BIOSYNTHESIS PROTEIN AYG1 (AFU_ORTHOLOGUE AFUA_2G17550)"/>
    <property type="match status" value="1"/>
</dbReference>
<dbReference type="Proteomes" id="UP000236520">
    <property type="component" value="Unassembled WGS sequence"/>
</dbReference>
<dbReference type="GO" id="GO:0016787">
    <property type="term" value="F:hydrolase activity"/>
    <property type="evidence" value="ECO:0007669"/>
    <property type="project" value="UniProtKB-KW"/>
</dbReference>
<dbReference type="InterPro" id="IPR010520">
    <property type="entry name" value="FrsA-like"/>
</dbReference>
<evidence type="ECO:0000256" key="1">
    <source>
        <dbReference type="ARBA" id="ARBA00008645"/>
    </source>
</evidence>
<evidence type="ECO:0000313" key="3">
    <source>
        <dbReference type="EMBL" id="PNG89999.1"/>
    </source>
</evidence>
<accession>A0A2J7YPY9</accession>
<protein>
    <recommendedName>
        <fullName evidence="5">Alpha/beta hydrolase</fullName>
    </recommendedName>
</protein>
<keyword evidence="2" id="KW-0378">Hydrolase</keyword>
<gene>
    <name evidence="3" type="ORF">SMF913_25464</name>
</gene>
<reference evidence="3 4" key="1">
    <citation type="submission" date="2015-09" db="EMBL/GenBank/DDBJ databases">
        <title>Genome sequence, genome mining and natural product profiling of a biocontrol bacterium Streptomyces malaysiensis F913.</title>
        <authorList>
            <person name="Xu Y."/>
            <person name="Wei J."/>
            <person name="Xie J."/>
            <person name="Li T."/>
            <person name="Zhou Z."/>
        </authorList>
    </citation>
    <scope>NUCLEOTIDE SEQUENCE [LARGE SCALE GENOMIC DNA]</scope>
    <source>
        <strain evidence="3 4">F913</strain>
    </source>
</reference>
<evidence type="ECO:0008006" key="5">
    <source>
        <dbReference type="Google" id="ProtNLM"/>
    </source>
</evidence>
<sequence length="391" mass="43767">MFEPFPDKYVWNLSVGIALAVGGQIGEVDAACRPLRDLPAGSEHDATQAFFRSWCSVADNLVELAQEDEKHQRRRSAGHKYHRAAVYYQTAERMQAHGYGPRKVVYRKTLDCFARYLELTEQPAERVEIPYGDTGLPGILTLPRGAGGESGPVPCVLFFNGLDSTKEQIYGTGTPDELRRRGIATLVVDTPGAGEALRLRGLTATPDTERWAAACIDYLATRPEVDDDMVGMLAWSLGGYYGPRATAFEPRIRFGVAWGSNYDWGQVQLRRLENQGARPVPHYWDHVQWVWGCKDLDEFLELAPKITLRGVVDRIKVPFLVVHGSGDRQIPVHYAHDLYNDLVNSPKRALKIFTEREGGIEHCSVDNIPVVRDYICDWIGETVAELTAARP</sequence>
<proteinExistence type="inferred from homology"/>
<dbReference type="InterPro" id="IPR029058">
    <property type="entry name" value="AB_hydrolase_fold"/>
</dbReference>
<dbReference type="EMBL" id="LJIW01000002">
    <property type="protein sequence ID" value="PNG89999.1"/>
    <property type="molecule type" value="Genomic_DNA"/>
</dbReference>
<dbReference type="Gene3D" id="1.20.1440.110">
    <property type="entry name" value="acylaminoacyl peptidase"/>
    <property type="match status" value="1"/>
</dbReference>
<dbReference type="InterPro" id="IPR050261">
    <property type="entry name" value="FrsA_esterase"/>
</dbReference>
<dbReference type="AlphaFoldDB" id="A0A2J7YPY9"/>
<dbReference type="Pfam" id="PF06500">
    <property type="entry name" value="FrsA-like"/>
    <property type="match status" value="1"/>
</dbReference>
<organism evidence="3 4">
    <name type="scientific">Streptomyces malaysiensis</name>
    <dbReference type="NCBI Taxonomy" id="92644"/>
    <lineage>
        <taxon>Bacteria</taxon>
        <taxon>Bacillati</taxon>
        <taxon>Actinomycetota</taxon>
        <taxon>Actinomycetes</taxon>
        <taxon>Kitasatosporales</taxon>
        <taxon>Streptomycetaceae</taxon>
        <taxon>Streptomyces</taxon>
        <taxon>Streptomyces violaceusniger group</taxon>
    </lineage>
</organism>
<evidence type="ECO:0000256" key="2">
    <source>
        <dbReference type="ARBA" id="ARBA00022801"/>
    </source>
</evidence>
<name>A0A2J7YPY9_STRMQ</name>
<dbReference type="RefSeq" id="WP_102935922.1">
    <property type="nucleotide sequence ID" value="NZ_LJIW01000002.1"/>
</dbReference>